<protein>
    <recommendedName>
        <fullName evidence="2">dATP/dGTP diphosphohydrolase MazZ domain-containing protein</fullName>
    </recommendedName>
</protein>
<gene>
    <name evidence="3" type="ordered locus">Bpet0946</name>
</gene>
<dbReference type="Pfam" id="PF04447">
    <property type="entry name" value="dATP-dGTP_PPHyd"/>
    <property type="match status" value="1"/>
</dbReference>
<dbReference type="KEGG" id="bpt:Bpet0946"/>
<dbReference type="AlphaFoldDB" id="A9I8R1"/>
<reference evidence="3 4" key="1">
    <citation type="journal article" date="2008" name="BMC Genomics">
        <title>The missing link: Bordetella petrii is endowed with both the metabolic versatility of environmental bacteria and virulence traits of pathogenic Bordetellae.</title>
        <authorList>
            <person name="Gross R."/>
            <person name="Guzman C.A."/>
            <person name="Sebaihia M."/>
            <person name="Martins Dos Santos V.A."/>
            <person name="Pieper D.H."/>
            <person name="Koebnik R."/>
            <person name="Lechner M."/>
            <person name="Bartels D."/>
            <person name="Buhrmester J."/>
            <person name="Choudhuri J.V."/>
            <person name="Ebensen T."/>
            <person name="Gaigalat L."/>
            <person name="Herrmann S."/>
            <person name="Khachane A.N."/>
            <person name="Larisch C."/>
            <person name="Link S."/>
            <person name="Linke B."/>
            <person name="Meyer F."/>
            <person name="Mormann S."/>
            <person name="Nakunst D."/>
            <person name="Rueckert C."/>
            <person name="Schneiker-Bekel S."/>
            <person name="Schulze K."/>
            <person name="Vorhoelter F.J."/>
            <person name="Yevsa T."/>
            <person name="Engle J.T."/>
            <person name="Goldman W.E."/>
            <person name="Puehler A."/>
            <person name="Goebel U.B."/>
            <person name="Goesmann A."/>
            <person name="Bloecker H."/>
            <person name="Kaiser O."/>
            <person name="Martinez-Arias R."/>
        </authorList>
    </citation>
    <scope>NUCLEOTIDE SEQUENCE [LARGE SCALE GENOMIC DNA]</scope>
    <source>
        <strain evidence="4">ATCC BAA-461 / DSM 12804 / CCUG 43448 / CIP 107267 / Se-1111R</strain>
    </source>
</reference>
<sequence length="563" mass="61796">MNDTKQTVLTDEEIGALSKAHLTAHAQFVGAGDVYIEGDDQFARAIESAVLSKLRAAGEPVGFVDPVYVAGRQRGMKWNAKIYDAPTQEATAPLYAAPQADAPHFADAYEGDAEDVPLVEALRRINEELTRADADADLLAERKTLSRLVAELNATNSPTRLGEPAPQASAEAFDFHAHLARQREWSERTFGPGSRANGVIDHIRKELIEIESDPGDLREWVDVIILALDGAWRSGATPQQIIDAIVAKQAKNEGRAWPDWRTMDPNKAIEHDRTQDSPAAVDSAIGSDESDMGRWASFADRRQRDADENDREAWAADMIAAGAQHLGGDDWEWDVEDFQFRLWQQAMRRQQRGKNGGEGMTSKRAWWAGYRAGKGLPPDTSRQEAASAHLRCRKCGESACVSISSAKLVTCRPDGTPRDERDIASDPGGKLIHDPAEPLLAAQPAANKVAPTDEQLIALAREVATDATAEQVKLYSHLWVRLCRMALARYSYGMAAHKPDGEDAKDSIQAQVESLQRYKFGYADDGNGTRYLSALKSDDGRYLLRDDVLAAISAQQRQGEGGE</sequence>
<evidence type="ECO:0000313" key="4">
    <source>
        <dbReference type="Proteomes" id="UP000001225"/>
    </source>
</evidence>
<dbReference type="STRING" id="94624.Bpet0946"/>
<feature type="domain" description="dATP/dGTP diphosphohydrolase MazZ" evidence="2">
    <location>
        <begin position="182"/>
        <end position="272"/>
    </location>
</feature>
<evidence type="ECO:0000313" key="3">
    <source>
        <dbReference type="EMBL" id="CAP41278.1"/>
    </source>
</evidence>
<keyword evidence="4" id="KW-1185">Reference proteome</keyword>
<name>A9I8R1_BORPD</name>
<feature type="region of interest" description="Disordered" evidence="1">
    <location>
        <begin position="270"/>
        <end position="292"/>
    </location>
</feature>
<accession>A9I8R1</accession>
<dbReference type="eggNOG" id="ENOG50315FM">
    <property type="taxonomic scope" value="Bacteria"/>
</dbReference>
<dbReference type="Proteomes" id="UP000001225">
    <property type="component" value="Chromosome"/>
</dbReference>
<proteinExistence type="predicted"/>
<evidence type="ECO:0000259" key="2">
    <source>
        <dbReference type="Pfam" id="PF04447"/>
    </source>
</evidence>
<dbReference type="EMBL" id="AM902716">
    <property type="protein sequence ID" value="CAP41278.1"/>
    <property type="molecule type" value="Genomic_DNA"/>
</dbReference>
<evidence type="ECO:0000256" key="1">
    <source>
        <dbReference type="SAM" id="MobiDB-lite"/>
    </source>
</evidence>
<dbReference type="InterPro" id="IPR007538">
    <property type="entry name" value="dATP/dGTP_dipphydrolase_MazZ"/>
</dbReference>
<organism evidence="3 4">
    <name type="scientific">Bordetella petrii (strain ATCC BAA-461 / DSM 12804 / CCUG 43448 / CIP 107267 / Se-1111R)</name>
    <dbReference type="NCBI Taxonomy" id="340100"/>
    <lineage>
        <taxon>Bacteria</taxon>
        <taxon>Pseudomonadati</taxon>
        <taxon>Pseudomonadota</taxon>
        <taxon>Betaproteobacteria</taxon>
        <taxon>Burkholderiales</taxon>
        <taxon>Alcaligenaceae</taxon>
        <taxon>Bordetella</taxon>
    </lineage>
</organism>